<evidence type="ECO:0000313" key="1">
    <source>
        <dbReference type="EMBL" id="EFX63043.1"/>
    </source>
</evidence>
<dbReference type="KEGG" id="dpx:DAPPUDRAFT_269180"/>
<gene>
    <name evidence="1" type="ORF">DAPPUDRAFT_269180</name>
</gene>
<accession>E9HYY7</accession>
<organism evidence="1 2">
    <name type="scientific">Daphnia pulex</name>
    <name type="common">Water flea</name>
    <dbReference type="NCBI Taxonomy" id="6669"/>
    <lineage>
        <taxon>Eukaryota</taxon>
        <taxon>Metazoa</taxon>
        <taxon>Ecdysozoa</taxon>
        <taxon>Arthropoda</taxon>
        <taxon>Crustacea</taxon>
        <taxon>Branchiopoda</taxon>
        <taxon>Diplostraca</taxon>
        <taxon>Cladocera</taxon>
        <taxon>Anomopoda</taxon>
        <taxon>Daphniidae</taxon>
        <taxon>Daphnia</taxon>
    </lineage>
</organism>
<sequence>MSEIRSKIWCSNEKLAVFGKVMDVEENLNAGRSGFLTILSHPDIVIVPATSPFVILFARYGIFSKEVEDGCAEPDPRRHGSNPQTYGRFLETSTRKFAVFGKVMDVEKNLNAGLSRSVFITYYTQAAIRSALNFPEPIFLNRESLKISAWRPYGAPDPRNFQTCACSHTFMSSASLRSHRVSHFRKPKECGPGREEAFGLQRH</sequence>
<proteinExistence type="predicted"/>
<dbReference type="InParanoid" id="E9HYY7"/>
<name>E9HYY7_DAPPU</name>
<protein>
    <submittedName>
        <fullName evidence="1">Uncharacterized protein</fullName>
    </submittedName>
</protein>
<keyword evidence="2" id="KW-1185">Reference proteome</keyword>
<dbReference type="Proteomes" id="UP000000305">
    <property type="component" value="Unassembled WGS sequence"/>
</dbReference>
<evidence type="ECO:0000313" key="2">
    <source>
        <dbReference type="Proteomes" id="UP000000305"/>
    </source>
</evidence>
<dbReference type="PhylomeDB" id="E9HYY7"/>
<dbReference type="AlphaFoldDB" id="E9HYY7"/>
<reference evidence="1 2" key="1">
    <citation type="journal article" date="2011" name="Science">
        <title>The ecoresponsive genome of Daphnia pulex.</title>
        <authorList>
            <person name="Colbourne J.K."/>
            <person name="Pfrender M.E."/>
            <person name="Gilbert D."/>
            <person name="Thomas W.K."/>
            <person name="Tucker A."/>
            <person name="Oakley T.H."/>
            <person name="Tokishita S."/>
            <person name="Aerts A."/>
            <person name="Arnold G.J."/>
            <person name="Basu M.K."/>
            <person name="Bauer D.J."/>
            <person name="Caceres C.E."/>
            <person name="Carmel L."/>
            <person name="Casola C."/>
            <person name="Choi J.H."/>
            <person name="Detter J.C."/>
            <person name="Dong Q."/>
            <person name="Dusheyko S."/>
            <person name="Eads B.D."/>
            <person name="Frohlich T."/>
            <person name="Geiler-Samerotte K.A."/>
            <person name="Gerlach D."/>
            <person name="Hatcher P."/>
            <person name="Jogdeo S."/>
            <person name="Krijgsveld J."/>
            <person name="Kriventseva E.V."/>
            <person name="Kultz D."/>
            <person name="Laforsch C."/>
            <person name="Lindquist E."/>
            <person name="Lopez J."/>
            <person name="Manak J.R."/>
            <person name="Muller J."/>
            <person name="Pangilinan J."/>
            <person name="Patwardhan R.P."/>
            <person name="Pitluck S."/>
            <person name="Pritham E.J."/>
            <person name="Rechtsteiner A."/>
            <person name="Rho M."/>
            <person name="Rogozin I.B."/>
            <person name="Sakarya O."/>
            <person name="Salamov A."/>
            <person name="Schaack S."/>
            <person name="Shapiro H."/>
            <person name="Shiga Y."/>
            <person name="Skalitzky C."/>
            <person name="Smith Z."/>
            <person name="Souvorov A."/>
            <person name="Sung W."/>
            <person name="Tang Z."/>
            <person name="Tsuchiya D."/>
            <person name="Tu H."/>
            <person name="Vos H."/>
            <person name="Wang M."/>
            <person name="Wolf Y.I."/>
            <person name="Yamagata H."/>
            <person name="Yamada T."/>
            <person name="Ye Y."/>
            <person name="Shaw J.R."/>
            <person name="Andrews J."/>
            <person name="Crease T.J."/>
            <person name="Tang H."/>
            <person name="Lucas S.M."/>
            <person name="Robertson H.M."/>
            <person name="Bork P."/>
            <person name="Koonin E.V."/>
            <person name="Zdobnov E.M."/>
            <person name="Grigoriev I.V."/>
            <person name="Lynch M."/>
            <person name="Boore J.L."/>
        </authorList>
    </citation>
    <scope>NUCLEOTIDE SEQUENCE [LARGE SCALE GENOMIC DNA]</scope>
</reference>
<dbReference type="EMBL" id="GL733246">
    <property type="protein sequence ID" value="EFX63043.1"/>
    <property type="molecule type" value="Genomic_DNA"/>
</dbReference>
<dbReference type="HOGENOM" id="CLU_1350129_0_0_1"/>